<dbReference type="GO" id="GO:0005506">
    <property type="term" value="F:iron ion binding"/>
    <property type="evidence" value="ECO:0007669"/>
    <property type="project" value="InterPro"/>
</dbReference>
<dbReference type="Pfam" id="PF00067">
    <property type="entry name" value="p450"/>
    <property type="match status" value="1"/>
</dbReference>
<evidence type="ECO:0000256" key="9">
    <source>
        <dbReference type="PIRSR" id="PIRSR602401-1"/>
    </source>
</evidence>
<evidence type="ECO:0000256" key="1">
    <source>
        <dbReference type="ARBA" id="ARBA00001971"/>
    </source>
</evidence>
<evidence type="ECO:0000256" key="3">
    <source>
        <dbReference type="ARBA" id="ARBA00010617"/>
    </source>
</evidence>
<evidence type="ECO:0000256" key="4">
    <source>
        <dbReference type="ARBA" id="ARBA00022617"/>
    </source>
</evidence>
<dbReference type="GO" id="GO:0004497">
    <property type="term" value="F:monooxygenase activity"/>
    <property type="evidence" value="ECO:0007669"/>
    <property type="project" value="UniProtKB-KW"/>
</dbReference>
<protein>
    <submittedName>
        <fullName evidence="10">Cytochrome P450</fullName>
    </submittedName>
</protein>
<name>A0A5M3N2G8_CONPW</name>
<dbReference type="Gene3D" id="1.10.630.10">
    <property type="entry name" value="Cytochrome P450"/>
    <property type="match status" value="1"/>
</dbReference>
<evidence type="ECO:0000256" key="6">
    <source>
        <dbReference type="ARBA" id="ARBA00023002"/>
    </source>
</evidence>
<evidence type="ECO:0000256" key="5">
    <source>
        <dbReference type="ARBA" id="ARBA00022723"/>
    </source>
</evidence>
<organism evidence="10 11">
    <name type="scientific">Coniophora puteana (strain RWD-64-598)</name>
    <name type="common">Brown rot fungus</name>
    <dbReference type="NCBI Taxonomy" id="741705"/>
    <lineage>
        <taxon>Eukaryota</taxon>
        <taxon>Fungi</taxon>
        <taxon>Dikarya</taxon>
        <taxon>Basidiomycota</taxon>
        <taxon>Agaricomycotina</taxon>
        <taxon>Agaricomycetes</taxon>
        <taxon>Agaricomycetidae</taxon>
        <taxon>Boletales</taxon>
        <taxon>Coniophorineae</taxon>
        <taxon>Coniophoraceae</taxon>
        <taxon>Coniophora</taxon>
    </lineage>
</organism>
<keyword evidence="4 9" id="KW-0349">Heme</keyword>
<dbReference type="GO" id="GO:0016705">
    <property type="term" value="F:oxidoreductase activity, acting on paired donors, with incorporation or reduction of molecular oxygen"/>
    <property type="evidence" value="ECO:0007669"/>
    <property type="project" value="InterPro"/>
</dbReference>
<dbReference type="PRINTS" id="PR00463">
    <property type="entry name" value="EP450I"/>
</dbReference>
<comment type="cofactor">
    <cofactor evidence="1 9">
        <name>heme</name>
        <dbReference type="ChEBI" id="CHEBI:30413"/>
    </cofactor>
</comment>
<comment type="pathway">
    <text evidence="2">Secondary metabolite biosynthesis.</text>
</comment>
<dbReference type="SUPFAM" id="SSF48264">
    <property type="entry name" value="Cytochrome P450"/>
    <property type="match status" value="1"/>
</dbReference>
<gene>
    <name evidence="10" type="ORF">CONPUDRAFT_48238</name>
</gene>
<dbReference type="Proteomes" id="UP000053558">
    <property type="component" value="Unassembled WGS sequence"/>
</dbReference>
<evidence type="ECO:0000313" key="11">
    <source>
        <dbReference type="Proteomes" id="UP000053558"/>
    </source>
</evidence>
<keyword evidence="11" id="KW-1185">Reference proteome</keyword>
<dbReference type="GO" id="GO:0020037">
    <property type="term" value="F:heme binding"/>
    <property type="evidence" value="ECO:0007669"/>
    <property type="project" value="InterPro"/>
</dbReference>
<dbReference type="EMBL" id="JH711574">
    <property type="protein sequence ID" value="EIW85506.1"/>
    <property type="molecule type" value="Genomic_DNA"/>
</dbReference>
<keyword evidence="8" id="KW-0503">Monooxygenase</keyword>
<feature type="non-terminal residue" evidence="10">
    <location>
        <position position="1"/>
    </location>
</feature>
<dbReference type="KEGG" id="cput:CONPUDRAFT_48238"/>
<dbReference type="PANTHER" id="PTHR46300:SF1">
    <property type="entry name" value="P450, PUTATIVE (EUROFUNG)-RELATED"/>
    <property type="match status" value="1"/>
</dbReference>
<dbReference type="AlphaFoldDB" id="A0A5M3N2G8"/>
<feature type="binding site" description="axial binding residue" evidence="9">
    <location>
        <position position="381"/>
    </location>
    <ligand>
        <name>heme</name>
        <dbReference type="ChEBI" id="CHEBI:30413"/>
    </ligand>
    <ligandPart>
        <name>Fe</name>
        <dbReference type="ChEBI" id="CHEBI:18248"/>
    </ligandPart>
</feature>
<evidence type="ECO:0000256" key="2">
    <source>
        <dbReference type="ARBA" id="ARBA00005179"/>
    </source>
</evidence>
<dbReference type="PANTHER" id="PTHR46300">
    <property type="entry name" value="P450, PUTATIVE (EUROFUNG)-RELATED-RELATED"/>
    <property type="match status" value="1"/>
</dbReference>
<keyword evidence="7 9" id="KW-0408">Iron</keyword>
<proteinExistence type="inferred from homology"/>
<dbReference type="GeneID" id="19207257"/>
<keyword evidence="5 9" id="KW-0479">Metal-binding</keyword>
<reference evidence="11" key="1">
    <citation type="journal article" date="2012" name="Science">
        <title>The Paleozoic origin of enzymatic lignin decomposition reconstructed from 31 fungal genomes.</title>
        <authorList>
            <person name="Floudas D."/>
            <person name="Binder M."/>
            <person name="Riley R."/>
            <person name="Barry K."/>
            <person name="Blanchette R.A."/>
            <person name="Henrissat B."/>
            <person name="Martinez A.T."/>
            <person name="Otillar R."/>
            <person name="Spatafora J.W."/>
            <person name="Yadav J.S."/>
            <person name="Aerts A."/>
            <person name="Benoit I."/>
            <person name="Boyd A."/>
            <person name="Carlson A."/>
            <person name="Copeland A."/>
            <person name="Coutinho P.M."/>
            <person name="de Vries R.P."/>
            <person name="Ferreira P."/>
            <person name="Findley K."/>
            <person name="Foster B."/>
            <person name="Gaskell J."/>
            <person name="Glotzer D."/>
            <person name="Gorecki P."/>
            <person name="Heitman J."/>
            <person name="Hesse C."/>
            <person name="Hori C."/>
            <person name="Igarashi K."/>
            <person name="Jurgens J.A."/>
            <person name="Kallen N."/>
            <person name="Kersten P."/>
            <person name="Kohler A."/>
            <person name="Kuees U."/>
            <person name="Kumar T.K.A."/>
            <person name="Kuo A."/>
            <person name="LaButti K."/>
            <person name="Larrondo L.F."/>
            <person name="Lindquist E."/>
            <person name="Ling A."/>
            <person name="Lombard V."/>
            <person name="Lucas S."/>
            <person name="Lundell T."/>
            <person name="Martin R."/>
            <person name="McLaughlin D.J."/>
            <person name="Morgenstern I."/>
            <person name="Morin E."/>
            <person name="Murat C."/>
            <person name="Nagy L.G."/>
            <person name="Nolan M."/>
            <person name="Ohm R.A."/>
            <person name="Patyshakuliyeva A."/>
            <person name="Rokas A."/>
            <person name="Ruiz-Duenas F.J."/>
            <person name="Sabat G."/>
            <person name="Salamov A."/>
            <person name="Samejima M."/>
            <person name="Schmutz J."/>
            <person name="Slot J.C."/>
            <person name="St John F."/>
            <person name="Stenlid J."/>
            <person name="Sun H."/>
            <person name="Sun S."/>
            <person name="Syed K."/>
            <person name="Tsang A."/>
            <person name="Wiebenga A."/>
            <person name="Young D."/>
            <person name="Pisabarro A."/>
            <person name="Eastwood D.C."/>
            <person name="Martin F."/>
            <person name="Cullen D."/>
            <person name="Grigoriev I.V."/>
            <person name="Hibbett D.S."/>
        </authorList>
    </citation>
    <scope>NUCLEOTIDE SEQUENCE [LARGE SCALE GENOMIC DNA]</scope>
    <source>
        <strain evidence="11">RWD-64-598 SS2</strain>
    </source>
</reference>
<evidence type="ECO:0000256" key="8">
    <source>
        <dbReference type="ARBA" id="ARBA00023033"/>
    </source>
</evidence>
<dbReference type="CDD" id="cd11065">
    <property type="entry name" value="CYP64-like"/>
    <property type="match status" value="1"/>
</dbReference>
<dbReference type="InterPro" id="IPR050364">
    <property type="entry name" value="Cytochrome_P450_fung"/>
</dbReference>
<dbReference type="InterPro" id="IPR001128">
    <property type="entry name" value="Cyt_P450"/>
</dbReference>
<accession>A0A5M3N2G8</accession>
<comment type="caution">
    <text evidence="10">The sequence shown here is derived from an EMBL/GenBank/DDBJ whole genome shotgun (WGS) entry which is preliminary data.</text>
</comment>
<dbReference type="OrthoDB" id="2789670at2759"/>
<evidence type="ECO:0000256" key="7">
    <source>
        <dbReference type="ARBA" id="ARBA00023004"/>
    </source>
</evidence>
<dbReference type="OMA" id="RIHEMAR"/>
<evidence type="ECO:0000313" key="10">
    <source>
        <dbReference type="EMBL" id="EIW85506.1"/>
    </source>
</evidence>
<dbReference type="InterPro" id="IPR002401">
    <property type="entry name" value="Cyt_P450_E_grp-I"/>
</dbReference>
<dbReference type="InterPro" id="IPR036396">
    <property type="entry name" value="Cyt_P450_sf"/>
</dbReference>
<sequence>PSTHLALAEWTNQYGPAFTVRQGSNVTLIVGRVEAAIDILERHGGVTLSRPESVVGGTMLSRGQRILIQPAGDMFRRLRKAVHEPLQPKQAKTYAPIQLDAAKTYVLNVLERPDLFKHFTDLYAATVVLKITYGQSAPTSFDDPDIVRIHEMARRFLGTLRPGAYLAERFPWLRHVPWYAPEIKQYRKDELELFHEHVNKTRMSIEEGSDGPSFVRYLLENPEAHGLDSDTLAYIGGSLYGAGSETTAVGMTRIIMSAALYPEAQEKMISEIDKLIGDRVPTCDDMGTLPQLDAFVQETLRWRPIVPLGFNHKSTADFVWNGYHIPEGTTILGNHWALSRDPDMFPDPETFEPQRWINADGELKPQSEIRNFIYGFGRRVCPGQYLANRSLFITTALLFWAFRVSEDPSHTIDPNADNGGIISHSLPFKVAFEPRRSVEEIKQAMMAAD</sequence>
<comment type="similarity">
    <text evidence="3">Belongs to the cytochrome P450 family.</text>
</comment>
<dbReference type="PRINTS" id="PR00385">
    <property type="entry name" value="P450"/>
</dbReference>
<dbReference type="RefSeq" id="XP_007764065.1">
    <property type="nucleotide sequence ID" value="XM_007765875.1"/>
</dbReference>
<keyword evidence="6" id="KW-0560">Oxidoreductase</keyword>